<sequence length="147" mass="15565">MAAVEVKDAHLGAVGRLDARGGCGVEVGDPLVLNDEEALADGQVAAQRQCGDLHPQAGVIAVDADDLREADVRYNTADSLFTDRPTGSCRNRYDIRSVGTHEAGHVFGLGHVGAGHENLTMYTNSFLCTTKARTLGKGDVLALRSIY</sequence>
<proteinExistence type="predicted"/>
<dbReference type="InterPro" id="IPR001818">
    <property type="entry name" value="Pept_M10_metallopeptidase"/>
</dbReference>
<accession>A0ABQ5NY69</accession>
<keyword evidence="3" id="KW-0378">Hydrolase</keyword>
<dbReference type="GO" id="GO:0008237">
    <property type="term" value="F:metallopeptidase activity"/>
    <property type="evidence" value="ECO:0007669"/>
    <property type="project" value="UniProtKB-KW"/>
</dbReference>
<dbReference type="Pfam" id="PF00413">
    <property type="entry name" value="Peptidase_M10"/>
    <property type="match status" value="1"/>
</dbReference>
<comment type="caution">
    <text evidence="6">The sequence shown here is derived from an EMBL/GenBank/DDBJ whole genome shotgun (WGS) entry which is preliminary data.</text>
</comment>
<evidence type="ECO:0000313" key="7">
    <source>
        <dbReference type="Proteomes" id="UP001291653"/>
    </source>
</evidence>
<dbReference type="RefSeq" id="WP_323447230.1">
    <property type="nucleotide sequence ID" value="NZ_BSBI01000004.1"/>
</dbReference>
<keyword evidence="7" id="KW-1185">Reference proteome</keyword>
<dbReference type="Proteomes" id="UP001291653">
    <property type="component" value="Unassembled WGS sequence"/>
</dbReference>
<dbReference type="SUPFAM" id="SSF55486">
    <property type="entry name" value="Metalloproteases ('zincins'), catalytic domain"/>
    <property type="match status" value="1"/>
</dbReference>
<evidence type="ECO:0000313" key="6">
    <source>
        <dbReference type="EMBL" id="GLF95167.1"/>
    </source>
</evidence>
<reference evidence="6 7" key="1">
    <citation type="submission" date="2022-10" db="EMBL/GenBank/DDBJ databases">
        <title>Draft genome sequence of Streptomyces sp. YSPA8.</title>
        <authorList>
            <person name="Moriuchi R."/>
            <person name="Dohra H."/>
            <person name="Yamamura H."/>
            <person name="Kodani S."/>
        </authorList>
    </citation>
    <scope>NUCLEOTIDE SEQUENCE [LARGE SCALE GENOMIC DNA]</scope>
    <source>
        <strain evidence="6 7">YSPA8</strain>
    </source>
</reference>
<evidence type="ECO:0000256" key="1">
    <source>
        <dbReference type="ARBA" id="ARBA00022670"/>
    </source>
</evidence>
<dbReference type="Gene3D" id="3.40.390.10">
    <property type="entry name" value="Collagenase (Catalytic Domain)"/>
    <property type="match status" value="1"/>
</dbReference>
<gene>
    <name evidence="6" type="ORF">SYYSPA8_12740</name>
</gene>
<evidence type="ECO:0000259" key="5">
    <source>
        <dbReference type="Pfam" id="PF00413"/>
    </source>
</evidence>
<feature type="domain" description="Peptidase M10 metallopeptidase" evidence="5">
    <location>
        <begin position="70"/>
        <end position="147"/>
    </location>
</feature>
<organism evidence="6 7">
    <name type="scientific">Streptomyces yaizuensis</name>
    <dbReference type="NCBI Taxonomy" id="2989713"/>
    <lineage>
        <taxon>Bacteria</taxon>
        <taxon>Bacillati</taxon>
        <taxon>Actinomycetota</taxon>
        <taxon>Actinomycetes</taxon>
        <taxon>Kitasatosporales</taxon>
        <taxon>Streptomycetaceae</taxon>
        <taxon>Streptomyces</taxon>
    </lineage>
</organism>
<evidence type="ECO:0000256" key="4">
    <source>
        <dbReference type="ARBA" id="ARBA00022833"/>
    </source>
</evidence>
<dbReference type="InterPro" id="IPR024079">
    <property type="entry name" value="MetalloPept_cat_dom_sf"/>
</dbReference>
<evidence type="ECO:0000256" key="3">
    <source>
        <dbReference type="ARBA" id="ARBA00022801"/>
    </source>
</evidence>
<keyword evidence="2" id="KW-0479">Metal-binding</keyword>
<keyword evidence="1" id="KW-0645">Protease</keyword>
<keyword evidence="4" id="KW-0862">Zinc</keyword>
<dbReference type="EMBL" id="BSBI01000004">
    <property type="protein sequence ID" value="GLF95167.1"/>
    <property type="molecule type" value="Genomic_DNA"/>
</dbReference>
<protein>
    <submittedName>
        <fullName evidence="6">Matrixin family metalloprotease</fullName>
    </submittedName>
</protein>
<keyword evidence="6" id="KW-0482">Metalloprotease</keyword>
<name>A0ABQ5NY69_9ACTN</name>
<evidence type="ECO:0000256" key="2">
    <source>
        <dbReference type="ARBA" id="ARBA00022723"/>
    </source>
</evidence>